<dbReference type="GO" id="GO:0097367">
    <property type="term" value="F:carbohydrate derivative binding"/>
    <property type="evidence" value="ECO:0007669"/>
    <property type="project" value="InterPro"/>
</dbReference>
<dbReference type="EMBL" id="WKYP01000287">
    <property type="protein sequence ID" value="MSD82565.1"/>
    <property type="molecule type" value="Genomic_DNA"/>
</dbReference>
<dbReference type="GO" id="GO:0051156">
    <property type="term" value="P:glucose 6-phosphate metabolic process"/>
    <property type="evidence" value="ECO:0007669"/>
    <property type="project" value="TreeGrafter"/>
</dbReference>
<dbReference type="SUPFAM" id="SSF53697">
    <property type="entry name" value="SIS domain"/>
    <property type="match status" value="1"/>
</dbReference>
<evidence type="ECO:0000313" key="4">
    <source>
        <dbReference type="EMBL" id="MSD82565.1"/>
    </source>
</evidence>
<dbReference type="CDD" id="cd05015">
    <property type="entry name" value="SIS_PGI_1"/>
    <property type="match status" value="1"/>
</dbReference>
<dbReference type="InterPro" id="IPR001672">
    <property type="entry name" value="G6P_Isomerase"/>
</dbReference>
<keyword evidence="1" id="KW-0312">Gluconeogenesis</keyword>
<dbReference type="InterPro" id="IPR035476">
    <property type="entry name" value="SIS_PGI_1"/>
</dbReference>
<evidence type="ECO:0000256" key="1">
    <source>
        <dbReference type="ARBA" id="ARBA00022432"/>
    </source>
</evidence>
<dbReference type="PANTHER" id="PTHR11469">
    <property type="entry name" value="GLUCOSE-6-PHOSPHATE ISOMERASE"/>
    <property type="match status" value="1"/>
</dbReference>
<gene>
    <name evidence="4" type="ORF">GKG27_26855</name>
</gene>
<dbReference type="GO" id="GO:0048029">
    <property type="term" value="F:monosaccharide binding"/>
    <property type="evidence" value="ECO:0007669"/>
    <property type="project" value="TreeGrafter"/>
</dbReference>
<dbReference type="PROSITE" id="PS51463">
    <property type="entry name" value="P_GLUCOSE_ISOMERASE_3"/>
    <property type="match status" value="1"/>
</dbReference>
<dbReference type="GO" id="GO:0004347">
    <property type="term" value="F:glucose-6-phosphate isomerase activity"/>
    <property type="evidence" value="ECO:0007669"/>
    <property type="project" value="InterPro"/>
</dbReference>
<dbReference type="AlphaFoldDB" id="A0A6C9EF44"/>
<dbReference type="InterPro" id="IPR046348">
    <property type="entry name" value="SIS_dom_sf"/>
</dbReference>
<organism evidence="4">
    <name type="scientific">Escherichia coli</name>
    <dbReference type="NCBI Taxonomy" id="562"/>
    <lineage>
        <taxon>Bacteria</taxon>
        <taxon>Pseudomonadati</taxon>
        <taxon>Pseudomonadota</taxon>
        <taxon>Gammaproteobacteria</taxon>
        <taxon>Enterobacterales</taxon>
        <taxon>Enterobacteriaceae</taxon>
        <taxon>Escherichia</taxon>
    </lineage>
</organism>
<accession>A0A6C9EF44</accession>
<comment type="caution">
    <text evidence="4">The sequence shown here is derived from an EMBL/GenBank/DDBJ whole genome shotgun (WGS) entry which is preliminary data.</text>
</comment>
<proteinExistence type="predicted"/>
<sequence>MAINPPVDATQTPEWAALQKHYDELQVEGVSLKKWFAEDAERVEKLSFDAGDLHFDLSKNLIKPETLQLFANLAKAVKLDERTKAMYTGVHINNTEDRAVLHTALRRPVEDEGKYIVDGQDTVKDVRETLDKIYAFADDVRSGKWTGVTGRKIETVVNIGIGGSDLGPVMVYEALKPYADAGISARYISNIDPNDLAEKTKGLDPETTLFIIVSKTFTTLETLTNAREARTWLLEELTANGAIAEGDEAQ</sequence>
<protein>
    <submittedName>
        <fullName evidence="4">Glucose-6-phosphate isomerase</fullName>
    </submittedName>
</protein>
<dbReference type="GO" id="GO:0006094">
    <property type="term" value="P:gluconeogenesis"/>
    <property type="evidence" value="ECO:0007669"/>
    <property type="project" value="UniProtKB-KW"/>
</dbReference>
<evidence type="ECO:0000256" key="2">
    <source>
        <dbReference type="ARBA" id="ARBA00023152"/>
    </source>
</evidence>
<name>A0A6C9EF44_ECOLX</name>
<evidence type="ECO:0000256" key="3">
    <source>
        <dbReference type="ARBA" id="ARBA00023235"/>
    </source>
</evidence>
<dbReference type="GO" id="GO:0006096">
    <property type="term" value="P:glycolytic process"/>
    <property type="evidence" value="ECO:0007669"/>
    <property type="project" value="UniProtKB-KW"/>
</dbReference>
<dbReference type="Pfam" id="PF00342">
    <property type="entry name" value="PGI"/>
    <property type="match status" value="1"/>
</dbReference>
<dbReference type="Gene3D" id="3.40.50.10490">
    <property type="entry name" value="Glucose-6-phosphate isomerase like protein, domain 1"/>
    <property type="match status" value="2"/>
</dbReference>
<dbReference type="PANTHER" id="PTHR11469:SF1">
    <property type="entry name" value="GLUCOSE-6-PHOSPHATE ISOMERASE"/>
    <property type="match status" value="1"/>
</dbReference>
<keyword evidence="3 4" id="KW-0413">Isomerase</keyword>
<feature type="non-terminal residue" evidence="4">
    <location>
        <position position="250"/>
    </location>
</feature>
<keyword evidence="2" id="KW-0324">Glycolysis</keyword>
<reference evidence="4" key="1">
    <citation type="journal article" date="2019" name="Nat. Med.">
        <title>A library of human gut bacterial isolates paired with longitudinal multiomics data enables mechanistic microbiome research.</title>
        <authorList>
            <person name="Poyet M."/>
            <person name="Groussin M."/>
            <person name="Gibbons S.M."/>
            <person name="Avila-Pacheco J."/>
            <person name="Jiang X."/>
            <person name="Kearney S.M."/>
            <person name="Perrotta A.R."/>
            <person name="Berdy B."/>
            <person name="Zhao S."/>
            <person name="Lieberman T.D."/>
            <person name="Swanson P.K."/>
            <person name="Smith M."/>
            <person name="Roesemann S."/>
            <person name="Alexander J.E."/>
            <person name="Rich S.A."/>
            <person name="Livny J."/>
            <person name="Vlamakis H."/>
            <person name="Clish C."/>
            <person name="Bullock K."/>
            <person name="Deik A."/>
            <person name="Scott J."/>
            <person name="Pierce K.A."/>
            <person name="Xavier R.J."/>
            <person name="Alm E.J."/>
        </authorList>
    </citation>
    <scope>NUCLEOTIDE SEQUENCE</scope>
    <source>
        <strain evidence="4">BIOML-A260</strain>
    </source>
</reference>
<dbReference type="GO" id="GO:0005829">
    <property type="term" value="C:cytosol"/>
    <property type="evidence" value="ECO:0007669"/>
    <property type="project" value="TreeGrafter"/>
</dbReference>